<name>A0A815LTM5_ADIRI</name>
<feature type="chain" id="PRO_5032326104" evidence="1">
    <location>
        <begin position="19"/>
        <end position="319"/>
    </location>
</feature>
<feature type="signal peptide" evidence="1">
    <location>
        <begin position="1"/>
        <end position="18"/>
    </location>
</feature>
<evidence type="ECO:0000256" key="1">
    <source>
        <dbReference type="SAM" id="SignalP"/>
    </source>
</evidence>
<reference evidence="2" key="1">
    <citation type="submission" date="2021-02" db="EMBL/GenBank/DDBJ databases">
        <authorList>
            <person name="Nowell W R."/>
        </authorList>
    </citation>
    <scope>NUCLEOTIDE SEQUENCE</scope>
</reference>
<organism evidence="2 3">
    <name type="scientific">Adineta ricciae</name>
    <name type="common">Rotifer</name>
    <dbReference type="NCBI Taxonomy" id="249248"/>
    <lineage>
        <taxon>Eukaryota</taxon>
        <taxon>Metazoa</taxon>
        <taxon>Spiralia</taxon>
        <taxon>Gnathifera</taxon>
        <taxon>Rotifera</taxon>
        <taxon>Eurotatoria</taxon>
        <taxon>Bdelloidea</taxon>
        <taxon>Adinetida</taxon>
        <taxon>Adinetidae</taxon>
        <taxon>Adineta</taxon>
    </lineage>
</organism>
<proteinExistence type="predicted"/>
<accession>A0A815LTM5</accession>
<dbReference type="AlphaFoldDB" id="A0A815LTM5"/>
<protein>
    <submittedName>
        <fullName evidence="2">Uncharacterized protein</fullName>
    </submittedName>
</protein>
<comment type="caution">
    <text evidence="2">The sequence shown here is derived from an EMBL/GenBank/DDBJ whole genome shotgun (WGS) entry which is preliminary data.</text>
</comment>
<gene>
    <name evidence="2" type="ORF">EDS130_LOCUS36934</name>
</gene>
<dbReference type="EMBL" id="CAJNOJ010000353">
    <property type="protein sequence ID" value="CAF1413794.1"/>
    <property type="molecule type" value="Genomic_DNA"/>
</dbReference>
<dbReference type="OrthoDB" id="9970844at2759"/>
<keyword evidence="1" id="KW-0732">Signal</keyword>
<evidence type="ECO:0000313" key="3">
    <source>
        <dbReference type="Proteomes" id="UP000663852"/>
    </source>
</evidence>
<sequence length="319" mass="35868">MWMLIFVLTGCIASLTSGQAPSDDARHKLVSLIGDVRGADGRRYASRDNLGNTMDCVKIIKRTDTEQFIGVYHTYVNNVPRVNLAVSDDLLNWTWLRELAYYGSQPTIVVPADQPQGYIVAWEQEPSNHLRFSFYLTWSDLQAGTSKLNYSVPRTLSRCAEGTPNIYGQPTLNNIDVGFHFYDNCIVDRQARATLKNFNLWVQIKKQPNVDNALLHYGVQGNIGDRDAISDFNGYAFTAIEGQYTPKDFGTWRTFIFDPQTGNADQVTIVTDKGSQAFANPTITLTTWKGERILIVTLFIPSEQSAPGEAGELIYYRKL</sequence>
<dbReference type="Proteomes" id="UP000663852">
    <property type="component" value="Unassembled WGS sequence"/>
</dbReference>
<evidence type="ECO:0000313" key="2">
    <source>
        <dbReference type="EMBL" id="CAF1413794.1"/>
    </source>
</evidence>